<feature type="transmembrane region" description="Helical" evidence="2">
    <location>
        <begin position="4585"/>
        <end position="4618"/>
    </location>
</feature>
<feature type="transmembrane region" description="Helical" evidence="2">
    <location>
        <begin position="5045"/>
        <end position="5068"/>
    </location>
</feature>
<feature type="transmembrane region" description="Helical" evidence="2">
    <location>
        <begin position="3471"/>
        <end position="3500"/>
    </location>
</feature>
<dbReference type="InterPro" id="IPR003029">
    <property type="entry name" value="S1_domain"/>
</dbReference>
<feature type="region of interest" description="Disordered" evidence="1">
    <location>
        <begin position="530"/>
        <end position="612"/>
    </location>
</feature>
<feature type="transmembrane region" description="Helical" evidence="2">
    <location>
        <begin position="5303"/>
        <end position="5326"/>
    </location>
</feature>
<feature type="transmembrane region" description="Helical" evidence="2">
    <location>
        <begin position="1671"/>
        <end position="1696"/>
    </location>
</feature>
<evidence type="ECO:0000313" key="4">
    <source>
        <dbReference type="EMBL" id="GKT29850.1"/>
    </source>
</evidence>
<dbReference type="EMBL" id="BQXS01013859">
    <property type="protein sequence ID" value="GKT29850.1"/>
    <property type="molecule type" value="Genomic_DNA"/>
</dbReference>
<feature type="transmembrane region" description="Helical" evidence="2">
    <location>
        <begin position="2213"/>
        <end position="2242"/>
    </location>
</feature>
<evidence type="ECO:0000256" key="2">
    <source>
        <dbReference type="SAM" id="Phobius"/>
    </source>
</evidence>
<feature type="compositionally biased region" description="Basic residues" evidence="1">
    <location>
        <begin position="995"/>
        <end position="1004"/>
    </location>
</feature>
<feature type="compositionally biased region" description="Basic and acidic residues" evidence="1">
    <location>
        <begin position="1005"/>
        <end position="1031"/>
    </location>
</feature>
<name>A0ABQ5KBB8_9EUKA</name>
<feature type="domain" description="S1 motif" evidence="3">
    <location>
        <begin position="4"/>
        <end position="92"/>
    </location>
</feature>
<feature type="transmembrane region" description="Helical" evidence="2">
    <location>
        <begin position="3926"/>
        <end position="3952"/>
    </location>
</feature>
<feature type="transmembrane region" description="Helical" evidence="2">
    <location>
        <begin position="4543"/>
        <end position="4564"/>
    </location>
</feature>
<keyword evidence="2" id="KW-0472">Membrane</keyword>
<dbReference type="SMART" id="SM00316">
    <property type="entry name" value="S1"/>
    <property type="match status" value="1"/>
</dbReference>
<reference evidence="4" key="1">
    <citation type="submission" date="2022-03" db="EMBL/GenBank/DDBJ databases">
        <title>Draft genome sequence of Aduncisulcus paluster, a free-living microaerophilic Fornicata.</title>
        <authorList>
            <person name="Yuyama I."/>
            <person name="Kume K."/>
            <person name="Tamura T."/>
            <person name="Inagaki Y."/>
            <person name="Hashimoto T."/>
        </authorList>
    </citation>
    <scope>NUCLEOTIDE SEQUENCE</scope>
    <source>
        <strain evidence="4">NY0171</strain>
    </source>
</reference>
<feature type="transmembrane region" description="Helical" evidence="2">
    <location>
        <begin position="4214"/>
        <end position="4231"/>
    </location>
</feature>
<evidence type="ECO:0000256" key="1">
    <source>
        <dbReference type="SAM" id="MobiDB-lite"/>
    </source>
</evidence>
<feature type="compositionally biased region" description="Low complexity" evidence="1">
    <location>
        <begin position="552"/>
        <end position="562"/>
    </location>
</feature>
<feature type="compositionally biased region" description="Basic and acidic residues" evidence="1">
    <location>
        <begin position="595"/>
        <end position="607"/>
    </location>
</feature>
<keyword evidence="2" id="KW-0812">Transmembrane</keyword>
<feature type="compositionally biased region" description="Basic and acidic residues" evidence="1">
    <location>
        <begin position="372"/>
        <end position="385"/>
    </location>
</feature>
<keyword evidence="2" id="KW-1133">Transmembrane helix</keyword>
<proteinExistence type="predicted"/>
<feature type="compositionally biased region" description="Polar residues" evidence="1">
    <location>
        <begin position="2130"/>
        <end position="2142"/>
    </location>
</feature>
<feature type="region of interest" description="Disordered" evidence="1">
    <location>
        <begin position="372"/>
        <end position="398"/>
    </location>
</feature>
<gene>
    <name evidence="4" type="ORF">ADUPG1_014240</name>
</gene>
<feature type="region of interest" description="Disordered" evidence="1">
    <location>
        <begin position="986"/>
        <end position="1059"/>
    </location>
</feature>
<feature type="transmembrane region" description="Helical" evidence="2">
    <location>
        <begin position="5001"/>
        <end position="5024"/>
    </location>
</feature>
<feature type="transmembrane region" description="Helical" evidence="2">
    <location>
        <begin position="1487"/>
        <end position="1509"/>
    </location>
</feature>
<dbReference type="Proteomes" id="UP001057375">
    <property type="component" value="Unassembled WGS sequence"/>
</dbReference>
<evidence type="ECO:0000313" key="5">
    <source>
        <dbReference type="Proteomes" id="UP001057375"/>
    </source>
</evidence>
<evidence type="ECO:0000259" key="3">
    <source>
        <dbReference type="SMART" id="SM00316"/>
    </source>
</evidence>
<keyword evidence="5" id="KW-1185">Reference proteome</keyword>
<sequence length="5347" mass="612343">MIYKPGQIFLCIVHKIHNQYIEVIIPGPTIVLVSRSEISDFFAYKTALIDKQIGGYSISLPPLGKVVKRGQLLYCCILQVKTQPISIIGSIRSSIINGILQKNQSKSGFRLSSESYQPHAFSQDSIVYGEVSSCDKRVIQIKFSRVADYYHHLVEHLPTPTFPHNSLPMVTGLLEYEHIQRKATKRGEKKKEKNVIDIGTPVLCIVKRNVSKPQFLMEQELRRAQEWQKEQDSFIPREIKSISSKLDSLHSHPLSKGEIKLDTQDENEGISHESTQSKFLFPKCESSFSESSCFLLSRRISSFMMPLMMPILGSAIRASNHKNHSENHHSSSLSQHKCIDYIEFYSSKRLFSQMDVLREVISSKFMKDVGSKSDRKKDKLEEKHSFATKSDGSGHPSIHLPHSKFHCSDIPHSITHELKQPSFPLDSVKVRIERGLEVLFYLDEEGNECYLTQEQYNNELQRFISENRSIWEEKKKFLDVQQGLRRTIASLAGGVSYGPSRLRTRYRYGQRNDSSDSVLTGEERVIDYGDSVMDDDSVVGNGAEKDTTTQASCSTLDDISSSESDDDDSSLRSMSGEDEDRIEYSFDYSDSQSSFHKDRESQDEHECQFSSSKSTILHDGSVLKRSSEKDFLHILNKMGDNLGFGISPKYNSSPFPVSFQKPTRKQTKPPQRKKVHVTNRIRVSLKSSPLKGKVTTPSPLSGSSRMFRMIEEIYGTIPVDHEECMFMYYMYKMRIYFIYLWLLESVRARRCLIMSWEYQISKGMAQGGDSTKCSLDAGGVVMKSFSTSSISSISSIPPNICSNITFQRFSLDQEIFLLQRFQYLLQEFQSEAFDMRYFELYQGINSNKRGSSKSWKKWNAQLKSLKDKSESEQHNDEVQHLQDLFGSLSGHNHRFSYAQSRSSKSKLAGIPISDFPSGETTSTQPFLREHRSFQNFAEYIAYLRNEHVRSKNLARMAPMIGHDGVHITHGTSLAVVDMVPLPSMDEVDSEAQQKPKGHKLSTRVLRKEKDANEDTLDRLDTVREGIEHSDSIIEDSLSAPNHVHRSENDHHHSPSLSFSEHPSLVDEIVSHTMDILEKEVRELGGIIDHHLWGAKWFDIRKEESDKRHRRYLKSKKRLEKKSLRSGTLIRETDEHYQDKAAFGDEEEIPYTFDVRPEYEEEEIPFVSESELDTDVIAQLLFKIPKNELEEIRIEREIVREKQRRKERRHALHTKQFQKQSELGFRVTEPISEDSSSSILHDVHQRDIETLSMTQRTEEPDNEQEVIIEEVPFQMKDDGDSMNSMSSSTAITVEERNVANPEREYPSENEKGVVLPRMSKSSFSMLFISSFWRQVKDVFCCERNSSIAFVYGPNSHFSELISTLFVASLIVLVFLTITMFPYNIPEGSHQVFTVISLRLSSLWDYFILQHSGSYKYIITTTACLVLIADFLCPSSDFARRLQNIPLFWFSQLRFVDSPGLLLSPPILLLKPHPHMIVDSSFPVQVVRAFGIMIACLVLIADFLCPSSDFARRLQNIPLFWFSQLRFVDSPGLLLCMFIFLSVCLFVYMWLFVTVVQAAPPILLLKPHPHMIVDSSFPVQVVRAFGIMMWIKCLLSSFNVNPSITFSLCLICVLSSIWMVIDRQPFFSSIVNNKIVFVQALCVGISVCDVIWLKRQVRNPYDPLGVNYKFSTLIYRFISRIVIILFIVHLIMIINSIVQYDIMKRVLRFLRRFNKTGGGDIVIGDRLVHPTHKKRGFGEVSKDKSSFSSRLGTNPKVSTLFSQTYISKKYFRNLSHLDSDHVSLPSSNENSSYSDSFQISKRGIIHDTIPITPSDGKISTSEIAHSDQQLLIKSVESRSKRVCQSTYLSSSPEPSLDENWMVPTHSLPSCHCNPLPTPPLHSFSSPHCSFRPSMPSISMQCSHSPIVMHIHTDTEVGPRIEKWRKLMRLKYGMGEAEWEWRWKKDFITHHRDVSIPKHDNRSSLGSDQLSISAKSMQSARCSKPSMSHTSTSVIINQNNFPSALADSRGMFLDHLRALLLSSSPIRSLTSLCSCVWNVQPREGNFTGYDCVCIPPEEDSMDLGESCSTHKQTLSKISTSSHRDERRGTEGNLKIQRSVRYFKEQYLGNMSDSRSYGQQQETGDAMGTYLQHQSSNLPRSSSTSIDLPHSEPRINSMDDVKADNEVIFPNTSNISVKREIQCKEAWVEPQYEIPFVIRERLPAVTLSACVLPPHPIAVALLPFLILLWVFDILFIYPFLCIGVFIKERRTYRTQSNRKTNENPKKQGSYRINECVKDETMIITSIYHSLHENKPHFSSFSGSLQLFMAIMVDKFVYKYSKFRPAMWADTITYYLLKLDEDGGKECKRRERRRQEKIQQRLAILRSKGYCQNRKGREKQSRISYFASDPELDDEISSSNEDPFDNQICNDYTLCSELDPSWKILFDIFMRESRGPLKRCSENHDTCCWKDNIDAEFSSDSVMSENNQKLDSMEMLRSLDFDHLSDDRSVAIMKSLSFEPSEFDSNTVNVSSFAVHRETSLISDRIAKSITLLDDRAEISSYSLPMRKGKRMRQQEFRTALREELKKRMDQHYSRHSMKNSSIIPSSELEKHTNADEYFEYSQLSSISDDSQDENIVTSSGTKCYSVVRVFSSICTWIVSGYYSLFPRMIDNSSSFLGTQSIQHSPQLSQLLPFRKPYHYRIATLRIARVLFAESCERMRKEVQLDEQMRKFQIMKNDKLKQKRRCDEKKNRIRMRRMGKKKSYRLDGFESECSSSEESSQEDMLSYSEIRDEIMNMMHELDGKCPISQKLLCRLPHIKKRYVDGVLQPNGYLHDNTLVVGPLHDHPMVQVMARELGILTIVKQSNYVARGKYTRMKKEGNYDTTSMYNSFPPHTRTAPILTQPYAFSCVSAGTREYTSFPLLLAAALHHEDSILPLLSFITLQLSVFHDYIHGYSNLLTLLNHLRCPSQSLSSNSAISTESREDFETGDHRRWRFTHLLKKPLKSEWFKYNPKLKEKIQGDVFSSGYIYSQPPLLSHELIHHISLPFKILCDQVEMPRRISFEHHCLLQKLELCARDQLQIRTDRMLRFSSDAQIDTSANNLTRSQKEFMNGIINRHYGISHIGNDHPPTGFPSTSAPNHQTSVSLEAETKPQAMFSSVSQRGASFFDLLQEGCLDHSYYGISDLLTIWLFNEVQHFSLIHYYLASMALSHSYTLPFEAHVVKVMNLQRFIRLQSCLANARKALSLGIGERISTNYDDSEGFMLMSSCVDSLFNLLREHRQLCGQGSRDVDTLENGIWGSLGVANSQRNQNIFAISELLCREGRLGEFINLGIIYEDEMKERRREARNAQIIQQLDSFGVDTNIYQRGIVGCGSISSFIRGGKLIERNFQNTQFEERNIEEQWWKIQLEDETILKKQQPKTPFIEHNSNTIPNSPVFIVDSLKSPANFEGRNMRICGKDSVSHGKIDFPNYIIQFPHNSIFRLASFHDALGKPSFWILFILSASFIIILSFLFWKCVALFIVVLKSINLQTLIQERNVLLSKTLALAHYDATLNEFGIELNNVSLLVQLAIASRISHEKTIDLINEVKSLHVVKKHPTVYFSLEKLDMVLQTGFIIPSKSTHLNHRSRMYDGRMKESNSGVSDEPFYYSPTRAPFLSVFEDRRKLLSSEQASARFLADPSLLSSSKVISVLNGLVEAAHIRPGQIEHLSQLLIHHSLRSSFDHLEKLDMVLQTGFIIPSKSTHLNHRSRMYDGRMKESNSGVSDEPFYYSPTRAPFLSVFEDRRKLLSSEQASARFLADPSLLSSSKVISVLNGLVEAAHIRPGQIEHLSQLLIHHSLRSSFDPSALSKVLSPRSSVNNSVLSSGSKEYHMQSLFPTPLATSSMYDQAIPHTALKESLLNLSSKHDEEIARVLPGLMGNTFLENPLVVRHLLQFEGYLAEEIVVESVMFLYAWVNLSSTVICALSCVVILIHLIFLANFQEMMNQYVYNLKVKSPSCLNGVSVLSRIENEIYSSCILHNILPLDAECQFEVRNGSYLVLNLSSLSASTVEFIKDCALWRGNRCSIMLIDKAQWDGNNIFRNIFSAHWKDSEQILPITGIRDHYRVFDDKTSGTSSRLSLATGKDIDSEYEEEEGEEEACQGRSYDSFGDYDLVKAWKKWKLSESEKAIRQEKYFNNNQKSRKNELVDFSLQKTDNNHRQSVVKAHDSPPDRPNYDVISYPFSVFMGDDKMWRNQLMKYFKIFLIVRIFSILIFMFDSHLNTTVISLVNFLAIRLVGNVKAMSIMILQALTFSNGIHDVVHFTSLHHDLQSPEVSCLETQNRLKGFMAFSPDGIASMFQPILDSFATIDVYDSLYPSLHQLQESSIALVHETTIGLFLSALNTFSSDQSLGHMWRNSHAVDHIRYALNVIGPLTNYDFTYIHPDLPASLRRYCTSSDEIKPTTWEINELLEEFYSSNPQFAYTCPMLDAILNPTIKQKNLEKFFHNSVFIEALEQYRMSLLKITSMMAYKLYSFLPVDISPSRNGESKIEAFVRVKEWDIGRRTMIFSACEDPDDYFGFLRSASALHIFLFISFVVSIVVCRIFENKVLVSMSIARKKKHFMISPISKPYRIVTFIFHFIDYFVCALIVWLLVFFMARFFFLYQTRDKVIEIHDVFTNIDDLVFPMVIQTPILGIFQEDYLTIAHSFFEEMVPMSGIISLISPELGQEFLRIYDTVKRDDNYDLIIEIHDVFTNIDDLVFPMVIQTPILGIFQEDYLTIAHSFFEEMVPMSGIISLISPELGQEFLRIYDTVKRDDNYDLTYSTHFREILCVVLFGFDYEVCLSAGIDATNLLNSLTEMNVEPNVISMEIDNLMATQLSARGVEKMRLIAYLYEGMFRNEACSSIAASIHDVIFPTRVQTLPRIYNTLEWDSPLFTWEILQTYRYIPQNSFLELADARADAEIMRNRLINDGLLNENTSDLSINIDLEKYLPDQTYNRLESCVNQSGYDYFMGRFSKSFRFVAKEMNARAEKVIFPLVMIREMFHVIPITIVYCGFFAASISLLYSLVLKSSIKNSIEHTPSKQKNRYSLCAYTMLLVIFCEYVFIGPIMSYAGHIVKGHSSHTELVTQVAVDTHTAMASASVLVRTPSFIAIPFQDQDAAEIQYMSTSYPKYAVQGFELVARSLSFVDPSSYLQSPNKPSHYSHCDFGILSIPSSDFEANAITVQGTFTGFDPSSVFSELDSLQYQKNLPLSLLSEYDLYLFQIALISNGGASYSTDLNVDSFPIISQIFSNSLFTDQYILSEGNKDAILSHRMKAFSEFMLHADMFSTGTSSNVLDGIGRGFIRTLLFAIVSSLVILLISSLITIAFILKNRRFLVLYKGIAGSQKHLKQ</sequence>
<organism evidence="4 5">
    <name type="scientific">Aduncisulcus paluster</name>
    <dbReference type="NCBI Taxonomy" id="2918883"/>
    <lineage>
        <taxon>Eukaryota</taxon>
        <taxon>Metamonada</taxon>
        <taxon>Carpediemonas-like organisms</taxon>
        <taxon>Aduncisulcus</taxon>
    </lineage>
</organism>
<feature type="transmembrane region" description="Helical" evidence="2">
    <location>
        <begin position="1530"/>
        <end position="1549"/>
    </location>
</feature>
<accession>A0ABQ5KBB8</accession>
<feature type="transmembrane region" description="Helical" evidence="2">
    <location>
        <begin position="1601"/>
        <end position="1619"/>
    </location>
</feature>
<feature type="transmembrane region" description="Helical" evidence="2">
    <location>
        <begin position="1631"/>
        <end position="1651"/>
    </location>
</feature>
<feature type="compositionally biased region" description="Low complexity" evidence="1">
    <location>
        <begin position="585"/>
        <end position="594"/>
    </location>
</feature>
<feature type="region of interest" description="Disordered" evidence="1">
    <location>
        <begin position="2130"/>
        <end position="2153"/>
    </location>
</feature>
<protein>
    <recommendedName>
        <fullName evidence="3">S1 motif domain-containing protein</fullName>
    </recommendedName>
</protein>
<feature type="transmembrane region" description="Helical" evidence="2">
    <location>
        <begin position="1359"/>
        <end position="1383"/>
    </location>
</feature>
<comment type="caution">
    <text evidence="4">The sequence shown here is derived from an EMBL/GenBank/DDBJ whole genome shotgun (WGS) entry which is preliminary data.</text>
</comment>